<dbReference type="OrthoDB" id="2287144at2759"/>
<evidence type="ECO:0000313" key="3">
    <source>
        <dbReference type="EMBL" id="CDS09793.1"/>
    </source>
</evidence>
<protein>
    <submittedName>
        <fullName evidence="3">Uncharacterized protein</fullName>
    </submittedName>
</protein>
<feature type="coiled-coil region" evidence="1">
    <location>
        <begin position="125"/>
        <end position="236"/>
    </location>
</feature>
<dbReference type="EMBL" id="LK023335">
    <property type="protein sequence ID" value="CDS09793.1"/>
    <property type="molecule type" value="Genomic_DNA"/>
</dbReference>
<evidence type="ECO:0000256" key="2">
    <source>
        <dbReference type="SAM" id="MobiDB-lite"/>
    </source>
</evidence>
<reference evidence="3" key="1">
    <citation type="journal article" date="2014" name="Genome Announc.">
        <title>De novo whole-genome sequence and genome annotation of Lichtheimia ramosa.</title>
        <authorList>
            <person name="Linde J."/>
            <person name="Schwartze V."/>
            <person name="Binder U."/>
            <person name="Lass-Florl C."/>
            <person name="Voigt K."/>
            <person name="Horn F."/>
        </authorList>
    </citation>
    <scope>NUCLEOTIDE SEQUENCE</scope>
    <source>
        <strain evidence="3">JMRC FSU:6197</strain>
    </source>
</reference>
<accession>A0A077WRS1</accession>
<feature type="region of interest" description="Disordered" evidence="2">
    <location>
        <begin position="1"/>
        <end position="45"/>
    </location>
</feature>
<name>A0A077WRS1_9FUNG</name>
<organism evidence="3">
    <name type="scientific">Lichtheimia ramosa</name>
    <dbReference type="NCBI Taxonomy" id="688394"/>
    <lineage>
        <taxon>Eukaryota</taxon>
        <taxon>Fungi</taxon>
        <taxon>Fungi incertae sedis</taxon>
        <taxon>Mucoromycota</taxon>
        <taxon>Mucoromycotina</taxon>
        <taxon>Mucoromycetes</taxon>
        <taxon>Mucorales</taxon>
        <taxon>Lichtheimiaceae</taxon>
        <taxon>Lichtheimia</taxon>
    </lineage>
</organism>
<sequence length="251" mass="29267">MPPHSSNTRTSTVSAVTSSSKRRQRPSSVSIKPATKRPAWDIRGRMQDMEDQLQDNEDTIHDLEKYRDSLKGVNTKEMILQISKTKAGLKALEKQNRLEIEDLKDRQLIHEQELEDKKLIYKVQIPLLKEEIKQAKRELSELEQQSDQETMDHAQLQAKAVECTKAYKELKMQIKDLLSKTEHGEELLAEREQLIHQETKELEKETAKLDKLRQKLKEEERLRLHLEATVKELKAKARDVRPWKGDDTASD</sequence>
<keyword evidence="1" id="KW-0175">Coiled coil</keyword>
<proteinExistence type="predicted"/>
<evidence type="ECO:0000256" key="1">
    <source>
        <dbReference type="SAM" id="Coils"/>
    </source>
</evidence>
<feature type="compositionally biased region" description="Low complexity" evidence="2">
    <location>
        <begin position="1"/>
        <end position="19"/>
    </location>
</feature>
<dbReference type="AlphaFoldDB" id="A0A077WRS1"/>
<gene>
    <name evidence="3" type="ORF">LRAMOSA02470</name>
</gene>